<proteinExistence type="predicted"/>
<evidence type="ECO:0000313" key="1">
    <source>
        <dbReference type="EMBL" id="UWX96995.1"/>
    </source>
</evidence>
<gene>
    <name evidence="1" type="ORF">N2K95_15395</name>
</gene>
<dbReference type="RefSeq" id="WP_260652264.1">
    <property type="nucleotide sequence ID" value="NZ_CP104275.1"/>
</dbReference>
<protein>
    <submittedName>
        <fullName evidence="1">Alkaline shock response membrane anchor protein AmaP</fullName>
    </submittedName>
</protein>
<evidence type="ECO:0000313" key="2">
    <source>
        <dbReference type="Proteomes" id="UP001059859"/>
    </source>
</evidence>
<accession>A0ABY5YQC0</accession>
<keyword evidence="2" id="KW-1185">Reference proteome</keyword>
<organism evidence="1 2">
    <name type="scientific">Arthrobacter zhaoxinii</name>
    <dbReference type="NCBI Taxonomy" id="2964616"/>
    <lineage>
        <taxon>Bacteria</taxon>
        <taxon>Bacillati</taxon>
        <taxon>Actinomycetota</taxon>
        <taxon>Actinomycetes</taxon>
        <taxon>Micrococcales</taxon>
        <taxon>Micrococcaceae</taxon>
        <taxon>Arthrobacter</taxon>
    </lineage>
</organism>
<sequence length="133" mass="14632">MTAPSAAMHQPWDIEGRGETVLARKVLEKTASQVARDETFAGGSSGGFLGIGSRADLSARPDASVELAGNVASLKVTVGLPYPMPLRQATEQLRRRITERVTELTGVQVRQVDITVSWLKPPQRELRRRRKLQ</sequence>
<dbReference type="EMBL" id="CP104275">
    <property type="protein sequence ID" value="UWX96995.1"/>
    <property type="molecule type" value="Genomic_DNA"/>
</dbReference>
<name>A0ABY5YQC0_9MICC</name>
<dbReference type="Proteomes" id="UP001059859">
    <property type="component" value="Chromosome"/>
</dbReference>
<reference evidence="1" key="1">
    <citation type="submission" date="2022-09" db="EMBL/GenBank/DDBJ databases">
        <title>Novel species in genus Arthrobacter.</title>
        <authorList>
            <person name="Liu Y."/>
        </authorList>
    </citation>
    <scope>NUCLEOTIDE SEQUENCE</scope>
    <source>
        <strain evidence="1">Zg-Y815</strain>
    </source>
</reference>